<evidence type="ECO:0000256" key="1">
    <source>
        <dbReference type="SAM" id="MobiDB-lite"/>
    </source>
</evidence>
<feature type="compositionally biased region" description="Polar residues" evidence="1">
    <location>
        <begin position="77"/>
        <end position="108"/>
    </location>
</feature>
<evidence type="ECO:0000313" key="3">
    <source>
        <dbReference type="RefSeq" id="XP_050922557.1"/>
    </source>
</evidence>
<dbReference type="KEGG" id="lcf:108897800"/>
<dbReference type="GeneID" id="108897800"/>
<sequence length="746" mass="81484">MSVTVKQERFDPALDHVEVAPATQSPAAEEEKPHGCGHPPVTDSESAGTFAQTPRTCQETPQNGQQQESSDPEIPNTEKTSPIKSLSPDQFSSAAQVNAEQQNQSRPSSTEEHISKDQGCSPGPGKDGVSQALSSISVGEWTQGCSNLSAYLRVKEAESIIGLGSVWECRGISLSSFYLCESCKEMLSLNGIFQHMVSFNHQYKYLKENYAKFMWIWQKNLPLQTKQKQELFMVIVEEISVRERYHNMDAQVVLLGHKFYEQVRTAPFSEALELVQSIKKKRDLRVLCPPFRTPQQMDKCPEKRQEESHPVAALQTDQRSDDGARQEPGRHNLEEETLMAGGLDGTKDGRVSSPLDAAGVSSNDSAVSPFPGIDVNHHAKETCRSPSVPLELKPSVFQQQMPIPESQVKQEEVLSESKYSCTGNPEITQTLSVSPINICPPSRKRPADISVEALARICTSNPQLEDLLPAKCVHSSLQQQQCWPSPKPASESTDINPAAQSTHLSPKDKDMSTGSHGQNALTVSYDDLIALVNEKRSQMNVSPCKPAPRNTETTTSCARSSSGSGVEGRWDSKCRLVTATATKSPPSTSSLCSTTPPVVQRTNSNPSLSANDSSLEGCSTRDNLVVSETKAVSTMLPSASTTDPSELQYQRSVSAQNVFANWSQLKPNLINCVITNHNAGQTSQPQSNTQTDTTGVCQLPINAIITARSDLANQRFKGGYKGQDHAKVNRGIQCCSQFLHSSNSRL</sequence>
<feature type="compositionally biased region" description="Low complexity" evidence="1">
    <location>
        <begin position="585"/>
        <end position="597"/>
    </location>
</feature>
<dbReference type="RefSeq" id="XP_050922557.1">
    <property type="nucleotide sequence ID" value="XM_051066600.1"/>
</dbReference>
<feature type="compositionally biased region" description="Polar residues" evidence="1">
    <location>
        <begin position="550"/>
        <end position="564"/>
    </location>
</feature>
<gene>
    <name evidence="3" type="primary">LOC108897800</name>
</gene>
<feature type="compositionally biased region" description="Polar residues" evidence="1">
    <location>
        <begin position="43"/>
        <end position="69"/>
    </location>
</feature>
<feature type="compositionally biased region" description="Polar residues" evidence="1">
    <location>
        <begin position="600"/>
        <end position="616"/>
    </location>
</feature>
<evidence type="ECO:0000313" key="2">
    <source>
        <dbReference type="Proteomes" id="UP000694890"/>
    </source>
</evidence>
<protein>
    <submittedName>
        <fullName evidence="3">Uncharacterized protein LOC108897800</fullName>
    </submittedName>
</protein>
<organism evidence="2 3">
    <name type="scientific">Lates calcarifer</name>
    <name type="common">Barramundi</name>
    <name type="synonym">Holocentrus calcarifer</name>
    <dbReference type="NCBI Taxonomy" id="8187"/>
    <lineage>
        <taxon>Eukaryota</taxon>
        <taxon>Metazoa</taxon>
        <taxon>Chordata</taxon>
        <taxon>Craniata</taxon>
        <taxon>Vertebrata</taxon>
        <taxon>Euteleostomi</taxon>
        <taxon>Actinopterygii</taxon>
        <taxon>Neopterygii</taxon>
        <taxon>Teleostei</taxon>
        <taxon>Neoteleostei</taxon>
        <taxon>Acanthomorphata</taxon>
        <taxon>Carangaria</taxon>
        <taxon>Carangaria incertae sedis</taxon>
        <taxon>Centropomidae</taxon>
        <taxon>Lates</taxon>
    </lineage>
</organism>
<dbReference type="Proteomes" id="UP000694890">
    <property type="component" value="Linkage group LG3"/>
</dbReference>
<proteinExistence type="predicted"/>
<feature type="compositionally biased region" description="Basic and acidic residues" evidence="1">
    <location>
        <begin position="1"/>
        <end position="18"/>
    </location>
</feature>
<feature type="region of interest" description="Disordered" evidence="1">
    <location>
        <begin position="585"/>
        <end position="616"/>
    </location>
</feature>
<reference evidence="3" key="1">
    <citation type="submission" date="2025-08" db="UniProtKB">
        <authorList>
            <consortium name="RefSeq"/>
        </authorList>
    </citation>
    <scope>IDENTIFICATION</scope>
    <source>
        <tissue evidence="3">Brain</tissue>
    </source>
</reference>
<feature type="region of interest" description="Disordered" evidence="1">
    <location>
        <begin position="295"/>
        <end position="346"/>
    </location>
</feature>
<feature type="region of interest" description="Disordered" evidence="1">
    <location>
        <begin position="483"/>
        <end position="517"/>
    </location>
</feature>
<name>A0AAJ8DKL3_LATCA</name>
<feature type="compositionally biased region" description="Basic and acidic residues" evidence="1">
    <location>
        <begin position="318"/>
        <end position="334"/>
    </location>
</feature>
<dbReference type="AlphaFoldDB" id="A0AAJ8DKL3"/>
<feature type="region of interest" description="Disordered" evidence="1">
    <location>
        <begin position="539"/>
        <end position="564"/>
    </location>
</feature>
<feature type="compositionally biased region" description="Basic and acidic residues" evidence="1">
    <location>
        <begin position="299"/>
        <end position="309"/>
    </location>
</feature>
<feature type="compositionally biased region" description="Polar residues" evidence="1">
    <location>
        <begin position="490"/>
        <end position="504"/>
    </location>
</feature>
<feature type="region of interest" description="Disordered" evidence="1">
    <location>
        <begin position="1"/>
        <end position="131"/>
    </location>
</feature>
<accession>A0AAJ8DKL3</accession>